<name>A0A6J4J4U9_9ACTN</name>
<evidence type="ECO:0000313" key="1">
    <source>
        <dbReference type="EMBL" id="CAA9268333.1"/>
    </source>
</evidence>
<feature type="non-terminal residue" evidence="1">
    <location>
        <position position="1"/>
    </location>
</feature>
<gene>
    <name evidence="1" type="ORF">AVDCRST_MAG10-3174</name>
</gene>
<dbReference type="EMBL" id="CADCTB010000193">
    <property type="protein sequence ID" value="CAA9268333.1"/>
    <property type="molecule type" value="Genomic_DNA"/>
</dbReference>
<protein>
    <submittedName>
        <fullName evidence="1">Uncharacterized protein</fullName>
    </submittedName>
</protein>
<sequence length="50" mass="5801">VASTGHSRARCRPPDGLHLRRRTVLRADHIRRFRHHHDLRPPDDGGDRAC</sequence>
<accession>A0A6J4J4U9</accession>
<feature type="non-terminal residue" evidence="1">
    <location>
        <position position="50"/>
    </location>
</feature>
<proteinExistence type="predicted"/>
<reference evidence="1" key="1">
    <citation type="submission" date="2020-02" db="EMBL/GenBank/DDBJ databases">
        <authorList>
            <person name="Meier V. D."/>
        </authorList>
    </citation>
    <scope>NUCLEOTIDE SEQUENCE</scope>
    <source>
        <strain evidence="1">AVDCRST_MAG10</strain>
    </source>
</reference>
<dbReference type="AlphaFoldDB" id="A0A6J4J4U9"/>
<organism evidence="1">
    <name type="scientific">uncultured Acidimicrobiales bacterium</name>
    <dbReference type="NCBI Taxonomy" id="310071"/>
    <lineage>
        <taxon>Bacteria</taxon>
        <taxon>Bacillati</taxon>
        <taxon>Actinomycetota</taxon>
        <taxon>Acidimicrobiia</taxon>
        <taxon>Acidimicrobiales</taxon>
        <taxon>environmental samples</taxon>
    </lineage>
</organism>